<feature type="domain" description="Glycosyl transferase CAP10" evidence="2">
    <location>
        <begin position="184"/>
        <end position="412"/>
    </location>
</feature>
<evidence type="ECO:0000259" key="2">
    <source>
        <dbReference type="SMART" id="SM00672"/>
    </source>
</evidence>
<evidence type="ECO:0000313" key="4">
    <source>
        <dbReference type="Proteomes" id="UP000433883"/>
    </source>
</evidence>
<dbReference type="EMBL" id="WNWQ01001612">
    <property type="protein sequence ID" value="KAE9961387.1"/>
    <property type="molecule type" value="Genomic_DNA"/>
</dbReference>
<dbReference type="InterPro" id="IPR051091">
    <property type="entry name" value="O-Glucosyltr/Glycosyltrsf_90"/>
</dbReference>
<dbReference type="AlphaFoldDB" id="A0A8H3U1B4"/>
<gene>
    <name evidence="3" type="ORF">BLS_002257</name>
</gene>
<dbReference type="InterPro" id="IPR006598">
    <property type="entry name" value="CAP10"/>
</dbReference>
<dbReference type="PANTHER" id="PTHR12203:SF107">
    <property type="entry name" value="GLYCOSYL TRANSFERASE CAP10 DOMAIN-CONTAINING PROTEIN"/>
    <property type="match status" value="1"/>
</dbReference>
<proteinExistence type="predicted"/>
<evidence type="ECO:0000313" key="3">
    <source>
        <dbReference type="EMBL" id="KAE9961387.1"/>
    </source>
</evidence>
<dbReference type="Pfam" id="PF05686">
    <property type="entry name" value="Glyco_transf_90"/>
    <property type="match status" value="1"/>
</dbReference>
<reference evidence="3 4" key="1">
    <citation type="submission" date="2019-11" db="EMBL/GenBank/DDBJ databases">
        <title>Venturia inaequalis Genome Resource.</title>
        <authorList>
            <person name="Lichtner F.J."/>
        </authorList>
    </citation>
    <scope>NUCLEOTIDE SEQUENCE [LARGE SCALE GENOMIC DNA]</scope>
    <source>
        <strain evidence="3">Bline_iso_100314</strain>
    </source>
</reference>
<sequence>MILGRGLVVLLCVCCAFVVTVVTFFSHASAGKHLRVAIFNPESLRAPQNAESSPAKEQSTLSPLWSGSQNPHFSIGPGSNRTWWFDLERDGLNYGLSDAQCDAAFPGYFEELYRTAAQWKAQREITIDDIDISWRQAREMVRAMIVDRQLYIIGANWDVERRDVPRALAIFFSIQRAIHAYPGALPDIEFSVCLGDVASGPEDIHAIWVLTKLREQEEQWIMPDFGYWSWPNDNMGEYSEVRREIRNTEPAWSDKKPLAVWRGAPVTNPLRGALMHVSEGKSWSDIKAVDWATHENLLTMPEHCQYQYLVHTEGHSYSGRAKYLLNCASVSVTHKLDWIEPHTHLFVPAGPDQNVVVVERDFSDLDEKMSYLIKNPEVAQMIAENSVLLEETVLGVEKREFRAEAARDGRWKEDVEGRTVRDLCFESKAGMSLCKKFVHLCPRLNEFSAVRQQWYLQRGTQSTEVGADFRCEIVAKEEKNWTGRRARRGSALSSA</sequence>
<dbReference type="SMART" id="SM00672">
    <property type="entry name" value="CAP10"/>
    <property type="match status" value="1"/>
</dbReference>
<feature type="compositionally biased region" description="Polar residues" evidence="1">
    <location>
        <begin position="49"/>
        <end position="68"/>
    </location>
</feature>
<dbReference type="PANTHER" id="PTHR12203">
    <property type="entry name" value="KDEL LYS-ASP-GLU-LEU CONTAINING - RELATED"/>
    <property type="match status" value="1"/>
</dbReference>
<organism evidence="3 4">
    <name type="scientific">Venturia inaequalis</name>
    <name type="common">Apple scab fungus</name>
    <dbReference type="NCBI Taxonomy" id="5025"/>
    <lineage>
        <taxon>Eukaryota</taxon>
        <taxon>Fungi</taxon>
        <taxon>Dikarya</taxon>
        <taxon>Ascomycota</taxon>
        <taxon>Pezizomycotina</taxon>
        <taxon>Dothideomycetes</taxon>
        <taxon>Pleosporomycetidae</taxon>
        <taxon>Venturiales</taxon>
        <taxon>Venturiaceae</taxon>
        <taxon>Venturia</taxon>
    </lineage>
</organism>
<evidence type="ECO:0000256" key="1">
    <source>
        <dbReference type="SAM" id="MobiDB-lite"/>
    </source>
</evidence>
<dbReference type="Proteomes" id="UP000433883">
    <property type="component" value="Unassembled WGS sequence"/>
</dbReference>
<protein>
    <recommendedName>
        <fullName evidence="2">Glycosyl transferase CAP10 domain-containing protein</fullName>
    </recommendedName>
</protein>
<comment type="caution">
    <text evidence="3">The sequence shown here is derived from an EMBL/GenBank/DDBJ whole genome shotgun (WGS) entry which is preliminary data.</text>
</comment>
<name>A0A8H3U1B4_VENIN</name>
<feature type="region of interest" description="Disordered" evidence="1">
    <location>
        <begin position="47"/>
        <end position="68"/>
    </location>
</feature>
<accession>A0A8H3U1B4</accession>